<name>A0A7C8ZUD0_OPUST</name>
<evidence type="ECO:0000313" key="1">
    <source>
        <dbReference type="EMBL" id="MBA4651952.1"/>
    </source>
</evidence>
<dbReference type="EMBL" id="GISG01172271">
    <property type="protein sequence ID" value="MBA4651952.1"/>
    <property type="molecule type" value="Transcribed_RNA"/>
</dbReference>
<reference evidence="1" key="1">
    <citation type="journal article" date="2013" name="J. Plant Res.">
        <title>Effect of fungi and light on seed germination of three Opuntia species from semiarid lands of central Mexico.</title>
        <authorList>
            <person name="Delgado-Sanchez P."/>
            <person name="Jimenez-Bremont J.F."/>
            <person name="Guerrero-Gonzalez Mde L."/>
            <person name="Flores J."/>
        </authorList>
    </citation>
    <scope>NUCLEOTIDE SEQUENCE</scope>
    <source>
        <tissue evidence="1">Cladode</tissue>
    </source>
</reference>
<dbReference type="AlphaFoldDB" id="A0A7C8ZUD0"/>
<sequence>MAGEFAKLDRTIRYQKENLSKFRIKIKGSPFLFALPSKSVAQCNCVGIGLNLLRLLPIHTFGKRIAYSSGNSKRYFSPLQEQLVHSNASTNTSKAWFLKNSSIKMKIQMKHSNLILHYLYHAL</sequence>
<reference evidence="1" key="2">
    <citation type="submission" date="2020-07" db="EMBL/GenBank/DDBJ databases">
        <authorList>
            <person name="Vera ALvarez R."/>
            <person name="Arias-Moreno D.M."/>
            <person name="Jimenez-Jacinto V."/>
            <person name="Jimenez-Bremont J.F."/>
            <person name="Swaminathan K."/>
            <person name="Moose S.P."/>
            <person name="Guerrero-Gonzalez M.L."/>
            <person name="Marino-Ramirez L."/>
            <person name="Landsman D."/>
            <person name="Rodriguez-Kessler M."/>
            <person name="Delgado-Sanchez P."/>
        </authorList>
    </citation>
    <scope>NUCLEOTIDE SEQUENCE</scope>
    <source>
        <tissue evidence="1">Cladode</tissue>
    </source>
</reference>
<proteinExistence type="predicted"/>
<protein>
    <submittedName>
        <fullName evidence="1">Uncharacterized protein</fullName>
    </submittedName>
</protein>
<organism evidence="1">
    <name type="scientific">Opuntia streptacantha</name>
    <name type="common">Prickly pear cactus</name>
    <name type="synonym">Opuntia cardona</name>
    <dbReference type="NCBI Taxonomy" id="393608"/>
    <lineage>
        <taxon>Eukaryota</taxon>
        <taxon>Viridiplantae</taxon>
        <taxon>Streptophyta</taxon>
        <taxon>Embryophyta</taxon>
        <taxon>Tracheophyta</taxon>
        <taxon>Spermatophyta</taxon>
        <taxon>Magnoliopsida</taxon>
        <taxon>eudicotyledons</taxon>
        <taxon>Gunneridae</taxon>
        <taxon>Pentapetalae</taxon>
        <taxon>Caryophyllales</taxon>
        <taxon>Cactineae</taxon>
        <taxon>Cactaceae</taxon>
        <taxon>Opuntioideae</taxon>
        <taxon>Opuntia</taxon>
    </lineage>
</organism>
<accession>A0A7C8ZUD0</accession>